<evidence type="ECO:0000313" key="1">
    <source>
        <dbReference type="EMBL" id="ODS24239.1"/>
    </source>
</evidence>
<dbReference type="Gene3D" id="3.40.30.10">
    <property type="entry name" value="Glutaredoxin"/>
    <property type="match status" value="1"/>
</dbReference>
<protein>
    <recommendedName>
        <fullName evidence="3">Thioredoxin</fullName>
    </recommendedName>
</protein>
<accession>A0A1D2QRN0</accession>
<comment type="caution">
    <text evidence="1">The sequence shown here is derived from an EMBL/GenBank/DDBJ whole genome shotgun (WGS) entry which is preliminary data.</text>
</comment>
<sequence>MTENILYYVQDPMCSWCWAFRPAWNKIKEVLANFDTHPLSIQYIAGGLAPDTDEPMSADIREYVQWNWRRIQKKVPGTEFNYDFWDKCEPRRSTYAACRAVIAARQQGAQYEDVMIHAIQQAYYLKAKNPSNSDTLFECATAIGLKQDHFLSAFQSHKIEQLLQEDIMLYHQLAAKVGISGFPSLVLSLSDHLISVPIDYNQPFCSLDFIMDCLLINED</sequence>
<reference evidence="1 2" key="1">
    <citation type="journal article" date="2016" name="Appl. Environ. Microbiol.">
        <title>Lack of Overt Genome Reduction in the Bryostatin-Producing Bryozoan Symbiont "Candidatus Endobugula sertula".</title>
        <authorList>
            <person name="Miller I.J."/>
            <person name="Vanee N."/>
            <person name="Fong S.S."/>
            <person name="Lim-Fong G.E."/>
            <person name="Kwan J.C."/>
        </authorList>
    </citation>
    <scope>NUCLEOTIDE SEQUENCE [LARGE SCALE GENOMIC DNA]</scope>
    <source>
        <strain evidence="1">AB1-4</strain>
    </source>
</reference>
<dbReference type="PANTHER" id="PTHR13887">
    <property type="entry name" value="GLUTATHIONE S-TRANSFERASE KAPPA"/>
    <property type="match status" value="1"/>
</dbReference>
<gene>
    <name evidence="1" type="ORF">AB835_05030</name>
</gene>
<dbReference type="AlphaFoldDB" id="A0A1D2QRN0"/>
<proteinExistence type="predicted"/>
<dbReference type="CDD" id="cd03025">
    <property type="entry name" value="DsbA_FrnE_like"/>
    <property type="match status" value="1"/>
</dbReference>
<evidence type="ECO:0008006" key="3">
    <source>
        <dbReference type="Google" id="ProtNLM"/>
    </source>
</evidence>
<dbReference type="SUPFAM" id="SSF52833">
    <property type="entry name" value="Thioredoxin-like"/>
    <property type="match status" value="1"/>
</dbReference>
<organism evidence="1 2">
    <name type="scientific">Candidatus Endobugula sertula</name>
    <name type="common">Bugula neritina bacterial symbiont</name>
    <dbReference type="NCBI Taxonomy" id="62101"/>
    <lineage>
        <taxon>Bacteria</taxon>
        <taxon>Pseudomonadati</taxon>
        <taxon>Pseudomonadota</taxon>
        <taxon>Gammaproteobacteria</taxon>
        <taxon>Cellvibrionales</taxon>
        <taxon>Cellvibrionaceae</taxon>
        <taxon>Candidatus Endobugula</taxon>
    </lineage>
</organism>
<dbReference type="InterPro" id="IPR036249">
    <property type="entry name" value="Thioredoxin-like_sf"/>
</dbReference>
<dbReference type="STRING" id="62101.AB835_05030"/>
<evidence type="ECO:0000313" key="2">
    <source>
        <dbReference type="Proteomes" id="UP000242502"/>
    </source>
</evidence>
<name>A0A1D2QRN0_9GAMM</name>
<dbReference type="Gene3D" id="1.10.472.60">
    <property type="entry name" value="putative protein disulfide isomerase domain"/>
    <property type="match status" value="1"/>
</dbReference>
<dbReference type="Proteomes" id="UP000242502">
    <property type="component" value="Unassembled WGS sequence"/>
</dbReference>
<dbReference type="EMBL" id="MDLC01000012">
    <property type="protein sequence ID" value="ODS24239.1"/>
    <property type="molecule type" value="Genomic_DNA"/>
</dbReference>
<dbReference type="PANTHER" id="PTHR13887:SF54">
    <property type="entry name" value="DSBA FAMILY PROTEIN"/>
    <property type="match status" value="1"/>
</dbReference>
<dbReference type="Pfam" id="PF13743">
    <property type="entry name" value="Thioredoxin_5"/>
    <property type="match status" value="1"/>
</dbReference>